<dbReference type="CDD" id="cd03224">
    <property type="entry name" value="ABC_TM1139_LivF_branched"/>
    <property type="match status" value="1"/>
</dbReference>
<reference evidence="7 9" key="1">
    <citation type="submission" date="2020-06" db="EMBL/GenBank/DDBJ databases">
        <title>Anoxygenic phototrophic Chloroflexota member uses a Type I reaction center.</title>
        <authorList>
            <person name="Tsuji J.M."/>
            <person name="Shaw N.A."/>
            <person name="Nagashima S."/>
            <person name="Venkiteswaran J."/>
            <person name="Schiff S.L."/>
            <person name="Hanada S."/>
            <person name="Tank M."/>
            <person name="Neufeld J.D."/>
        </authorList>
    </citation>
    <scope>NUCLEOTIDE SEQUENCE [LARGE SCALE GENOMIC DNA]</scope>
    <source>
        <strain evidence="7">L227-S17</strain>
    </source>
</reference>
<dbReference type="PROSITE" id="PS50893">
    <property type="entry name" value="ABC_TRANSPORTER_2"/>
    <property type="match status" value="1"/>
</dbReference>
<dbReference type="GO" id="GO:0016887">
    <property type="term" value="F:ATP hydrolysis activity"/>
    <property type="evidence" value="ECO:0007669"/>
    <property type="project" value="InterPro"/>
</dbReference>
<dbReference type="Proteomes" id="UP000521676">
    <property type="component" value="Unassembled WGS sequence"/>
</dbReference>
<evidence type="ECO:0000313" key="8">
    <source>
        <dbReference type="EMBL" id="WJW67382.1"/>
    </source>
</evidence>
<dbReference type="SUPFAM" id="SSF52540">
    <property type="entry name" value="P-loop containing nucleoside triphosphate hydrolases"/>
    <property type="match status" value="1"/>
</dbReference>
<feature type="domain" description="ABC transporter" evidence="6">
    <location>
        <begin position="2"/>
        <end position="234"/>
    </location>
</feature>
<dbReference type="Pfam" id="PF00005">
    <property type="entry name" value="ABC_tran"/>
    <property type="match status" value="1"/>
</dbReference>
<sequence>MLKLSNLTVGYKRTTVLSGFNLEIANGEIVAVLGRNGAGKSTLLRAIAGTLPMQSGIITFDDKDISHKHAHERAQMGIAYVPQGREIFPNLTVLENLKVAGYASRQPNLNLKLEETFSEFPVLAEKRNLRGGSLSGGQQQILALARALLTNPKLLLLDEPTEGVQPSIVDQIAEIIRRINTEKNITVLLVEQNLDFAVHLALRAILVDKGQVKREIPAEAILNDQDLQREYLGI</sequence>
<evidence type="ECO:0000256" key="4">
    <source>
        <dbReference type="ARBA" id="ARBA00022840"/>
    </source>
</evidence>
<reference evidence="8" key="2">
    <citation type="journal article" date="2024" name="Nature">
        <title>Anoxygenic phototroph of the Chloroflexota uses a type I reaction centre.</title>
        <authorList>
            <person name="Tsuji J.M."/>
            <person name="Shaw N.A."/>
            <person name="Nagashima S."/>
            <person name="Venkiteswaran J.J."/>
            <person name="Schiff S.L."/>
            <person name="Watanabe T."/>
            <person name="Fukui M."/>
            <person name="Hanada S."/>
            <person name="Tank M."/>
            <person name="Neufeld J.D."/>
        </authorList>
    </citation>
    <scope>NUCLEOTIDE SEQUENCE</scope>
    <source>
        <strain evidence="8">L227-S17</strain>
    </source>
</reference>
<dbReference type="PANTHER" id="PTHR43820:SF5">
    <property type="entry name" value="HIGH-AFFINITY BRANCHED-CHAIN AMINO ACID TRANSPORT ATP-BINDING PROTEIN"/>
    <property type="match status" value="1"/>
</dbReference>
<keyword evidence="4 7" id="KW-0067">ATP-binding</keyword>
<keyword evidence="3" id="KW-0547">Nucleotide-binding</keyword>
<dbReference type="InterPro" id="IPR003439">
    <property type="entry name" value="ABC_transporter-like_ATP-bd"/>
</dbReference>
<evidence type="ECO:0000256" key="3">
    <source>
        <dbReference type="ARBA" id="ARBA00022741"/>
    </source>
</evidence>
<dbReference type="InterPro" id="IPR027417">
    <property type="entry name" value="P-loop_NTPase"/>
</dbReference>
<keyword evidence="5" id="KW-0029">Amino-acid transport</keyword>
<evidence type="ECO:0000256" key="1">
    <source>
        <dbReference type="ARBA" id="ARBA00005417"/>
    </source>
</evidence>
<dbReference type="EMBL" id="JACATZ010000001">
    <property type="protein sequence ID" value="NWJ45509.1"/>
    <property type="molecule type" value="Genomic_DNA"/>
</dbReference>
<dbReference type="SMART" id="SM00382">
    <property type="entry name" value="AAA"/>
    <property type="match status" value="1"/>
</dbReference>
<keyword evidence="2" id="KW-0813">Transport</keyword>
<gene>
    <name evidence="7" type="ORF">HXX08_06495</name>
    <name evidence="8" type="ORF">OZ401_000647</name>
</gene>
<dbReference type="Proteomes" id="UP001431572">
    <property type="component" value="Chromosome 1"/>
</dbReference>
<dbReference type="InterPro" id="IPR003593">
    <property type="entry name" value="AAA+_ATPase"/>
</dbReference>
<proteinExistence type="inferred from homology"/>
<evidence type="ECO:0000256" key="2">
    <source>
        <dbReference type="ARBA" id="ARBA00022448"/>
    </source>
</evidence>
<dbReference type="AlphaFoldDB" id="A0A8T7M0P7"/>
<dbReference type="RefSeq" id="WP_341469276.1">
    <property type="nucleotide sequence ID" value="NZ_CP128399.1"/>
</dbReference>
<organism evidence="7 9">
    <name type="scientific">Candidatus Chlorohelix allophototropha</name>
    <dbReference type="NCBI Taxonomy" id="3003348"/>
    <lineage>
        <taxon>Bacteria</taxon>
        <taxon>Bacillati</taxon>
        <taxon>Chloroflexota</taxon>
        <taxon>Chloroflexia</taxon>
        <taxon>Candidatus Chloroheliales</taxon>
        <taxon>Candidatus Chloroheliaceae</taxon>
        <taxon>Candidatus Chlorohelix</taxon>
    </lineage>
</organism>
<dbReference type="EMBL" id="CP128399">
    <property type="protein sequence ID" value="WJW67382.1"/>
    <property type="molecule type" value="Genomic_DNA"/>
</dbReference>
<name>A0A8T7M0P7_9CHLR</name>
<dbReference type="GO" id="GO:0015807">
    <property type="term" value="P:L-amino acid transport"/>
    <property type="evidence" value="ECO:0007669"/>
    <property type="project" value="TreeGrafter"/>
</dbReference>
<evidence type="ECO:0000259" key="6">
    <source>
        <dbReference type="PROSITE" id="PS50893"/>
    </source>
</evidence>
<evidence type="ECO:0000256" key="5">
    <source>
        <dbReference type="ARBA" id="ARBA00022970"/>
    </source>
</evidence>
<evidence type="ECO:0000313" key="9">
    <source>
        <dbReference type="Proteomes" id="UP000521676"/>
    </source>
</evidence>
<accession>A0A8T7M0P7</accession>
<dbReference type="GO" id="GO:0005524">
    <property type="term" value="F:ATP binding"/>
    <property type="evidence" value="ECO:0007669"/>
    <property type="project" value="UniProtKB-KW"/>
</dbReference>
<dbReference type="GO" id="GO:0015658">
    <property type="term" value="F:branched-chain amino acid transmembrane transporter activity"/>
    <property type="evidence" value="ECO:0007669"/>
    <property type="project" value="TreeGrafter"/>
</dbReference>
<dbReference type="PANTHER" id="PTHR43820">
    <property type="entry name" value="HIGH-AFFINITY BRANCHED-CHAIN AMINO ACID TRANSPORT ATP-BINDING PROTEIN LIVF"/>
    <property type="match status" value="1"/>
</dbReference>
<evidence type="ECO:0000313" key="7">
    <source>
        <dbReference type="EMBL" id="NWJ45509.1"/>
    </source>
</evidence>
<dbReference type="Gene3D" id="3.40.50.300">
    <property type="entry name" value="P-loop containing nucleotide triphosphate hydrolases"/>
    <property type="match status" value="1"/>
</dbReference>
<comment type="similarity">
    <text evidence="1">Belongs to the ABC transporter superfamily.</text>
</comment>
<evidence type="ECO:0000313" key="10">
    <source>
        <dbReference type="Proteomes" id="UP001431572"/>
    </source>
</evidence>
<dbReference type="InterPro" id="IPR052156">
    <property type="entry name" value="BCAA_Transport_ATP-bd_LivF"/>
</dbReference>
<protein>
    <submittedName>
        <fullName evidence="7">ABC transporter ATP-binding protein</fullName>
    </submittedName>
</protein>
<keyword evidence="10" id="KW-1185">Reference proteome</keyword>